<comment type="similarity">
    <text evidence="1">Belongs to the short-chain dehydrogenases/reductases (SDR) family.</text>
</comment>
<dbReference type="PANTHER" id="PTHR24320">
    <property type="entry name" value="RETINOL DEHYDROGENASE"/>
    <property type="match status" value="1"/>
</dbReference>
<organism evidence="5 6">
    <name type="scientific">Babesia divergens</name>
    <dbReference type="NCBI Taxonomy" id="32595"/>
    <lineage>
        <taxon>Eukaryota</taxon>
        <taxon>Sar</taxon>
        <taxon>Alveolata</taxon>
        <taxon>Apicomplexa</taxon>
        <taxon>Aconoidasida</taxon>
        <taxon>Piroplasmida</taxon>
        <taxon>Babesiidae</taxon>
        <taxon>Babesia</taxon>
    </lineage>
</organism>
<dbReference type="PANTHER" id="PTHR24320:SF282">
    <property type="entry name" value="WW DOMAIN-CONTAINING OXIDOREDUCTASE"/>
    <property type="match status" value="1"/>
</dbReference>
<dbReference type="EMBL" id="JAHBMH010000073">
    <property type="protein sequence ID" value="KAK1933229.1"/>
    <property type="molecule type" value="Genomic_DNA"/>
</dbReference>
<dbReference type="Gene3D" id="3.40.50.720">
    <property type="entry name" value="NAD(P)-binding Rossmann-like Domain"/>
    <property type="match status" value="1"/>
</dbReference>
<keyword evidence="4" id="KW-0472">Membrane</keyword>
<dbReference type="SUPFAM" id="SSF51735">
    <property type="entry name" value="NAD(P)-binding Rossmann-fold domains"/>
    <property type="match status" value="1"/>
</dbReference>
<dbReference type="SUPFAM" id="SSF55811">
    <property type="entry name" value="Nudix"/>
    <property type="match status" value="1"/>
</dbReference>
<name>A0AAD9G7C1_BABDI</name>
<dbReference type="Gene3D" id="3.90.79.10">
    <property type="entry name" value="Nucleoside Triphosphate Pyrophosphohydrolase"/>
    <property type="match status" value="1"/>
</dbReference>
<evidence type="ECO:0000256" key="1">
    <source>
        <dbReference type="ARBA" id="ARBA00006484"/>
    </source>
</evidence>
<proteinExistence type="inferred from homology"/>
<evidence type="ECO:0000256" key="2">
    <source>
        <dbReference type="ARBA" id="ARBA00022857"/>
    </source>
</evidence>
<dbReference type="InterPro" id="IPR015797">
    <property type="entry name" value="NUDIX_hydrolase-like_dom_sf"/>
</dbReference>
<keyword evidence="2" id="KW-0521">NADP</keyword>
<dbReference type="GO" id="GO:0016491">
    <property type="term" value="F:oxidoreductase activity"/>
    <property type="evidence" value="ECO:0007669"/>
    <property type="project" value="UniProtKB-KW"/>
</dbReference>
<keyword evidence="4" id="KW-1133">Transmembrane helix</keyword>
<evidence type="ECO:0000256" key="3">
    <source>
        <dbReference type="ARBA" id="ARBA00023002"/>
    </source>
</evidence>
<feature type="transmembrane region" description="Helical" evidence="4">
    <location>
        <begin position="339"/>
        <end position="360"/>
    </location>
</feature>
<dbReference type="PRINTS" id="PR00081">
    <property type="entry name" value="GDHRDH"/>
</dbReference>
<reference evidence="5" key="1">
    <citation type="journal article" date="2014" name="Nucleic Acids Res.">
        <title>The evolutionary dynamics of variant antigen genes in Babesia reveal a history of genomic innovation underlying host-parasite interaction.</title>
        <authorList>
            <person name="Jackson A.P."/>
            <person name="Otto T.D."/>
            <person name="Darby A."/>
            <person name="Ramaprasad A."/>
            <person name="Xia D."/>
            <person name="Echaide I.E."/>
            <person name="Farber M."/>
            <person name="Gahlot S."/>
            <person name="Gamble J."/>
            <person name="Gupta D."/>
            <person name="Gupta Y."/>
            <person name="Jackson L."/>
            <person name="Malandrin L."/>
            <person name="Malas T.B."/>
            <person name="Moussa E."/>
            <person name="Nair M."/>
            <person name="Reid A.J."/>
            <person name="Sanders M."/>
            <person name="Sharma J."/>
            <person name="Tracey A."/>
            <person name="Quail M.A."/>
            <person name="Weir W."/>
            <person name="Wastling J.M."/>
            <person name="Hall N."/>
            <person name="Willadsen P."/>
            <person name="Lingelbach K."/>
            <person name="Shiels B."/>
            <person name="Tait A."/>
            <person name="Berriman M."/>
            <person name="Allred D.R."/>
            <person name="Pain A."/>
        </authorList>
    </citation>
    <scope>NUCLEOTIDE SEQUENCE</scope>
    <source>
        <strain evidence="5">1802A</strain>
    </source>
</reference>
<evidence type="ECO:0000313" key="5">
    <source>
        <dbReference type="EMBL" id="KAK1933229.1"/>
    </source>
</evidence>
<comment type="caution">
    <text evidence="5">The sequence shown here is derived from an EMBL/GenBank/DDBJ whole genome shotgun (WGS) entry which is preliminary data.</text>
</comment>
<dbReference type="InterPro" id="IPR002347">
    <property type="entry name" value="SDR_fam"/>
</dbReference>
<accession>A0AAD9G7C1</accession>
<dbReference type="InterPro" id="IPR036291">
    <property type="entry name" value="NAD(P)-bd_dom_sf"/>
</dbReference>
<sequence length="666" mass="75230">MRLCVPKLAAVQRVLTEHAGWKVQIALCIDRQPTIYVERKTEVAYREFFEAWCSTTKNDLKVPRLGIIESKISHKIVPSRDNNVAKDILETENKIEPRGELEALLAAEINLTPTRRRTKREQHETVEASHQNIDGDTKSIERCAKEWLFLTVKHKYSGWMLPTTDLYYGDGLRETLQRICQEQLGNSYMPYFLGYAPFLHRTLPFKQAEQNSDILGNKIFYFRARHIIGTELNILPESTDIVDHAWCTIHELHSKLNDTSFIQSLPLTHHGQQTTNPVAPEFVARLCDPFHRSVCYIAIFLLAFILAFGAAGFDIHFMAKRSAVINTLKMSESPWVTQIFLVQVALSVVSICVVASRYVASGEKLNYILREVTDLSCQTAVITGGCGGIGKEIALQMLKWKCKVVVLGRDKTKGANTIEHLRKEAKVNFDMIQYVEMDLNDLKSVKRAAEEIMKNNASIDFLINNAGIAGDIYVNAYKRESMFAANFLGHFYFTKLFLPTLIRDKARIINVSSIAHYHYDPVDDPILKTGKTLGLMKRKTPAAYYGRSKLYNIWHTQALQRRFDKLPEEQKGVVCLSCAPGIVDTPLLASYALSSVPALVASILRLFTKSPKDGANTALYLCSAPLEELVPGAYYYECKLGYVSKHAQDIEKQEALYAIADNISSN</sequence>
<dbReference type="Pfam" id="PF00106">
    <property type="entry name" value="adh_short"/>
    <property type="match status" value="1"/>
</dbReference>
<evidence type="ECO:0000256" key="4">
    <source>
        <dbReference type="SAM" id="Phobius"/>
    </source>
</evidence>
<gene>
    <name evidence="5" type="ORF">X943_002795</name>
</gene>
<dbReference type="AlphaFoldDB" id="A0AAD9G7C1"/>
<keyword evidence="6" id="KW-1185">Reference proteome</keyword>
<dbReference type="Proteomes" id="UP001195914">
    <property type="component" value="Unassembled WGS sequence"/>
</dbReference>
<reference evidence="5" key="2">
    <citation type="submission" date="2021-05" db="EMBL/GenBank/DDBJ databases">
        <authorList>
            <person name="Pain A."/>
        </authorList>
    </citation>
    <scope>NUCLEOTIDE SEQUENCE</scope>
    <source>
        <strain evidence="5">1802A</strain>
    </source>
</reference>
<feature type="transmembrane region" description="Helical" evidence="4">
    <location>
        <begin position="294"/>
        <end position="319"/>
    </location>
</feature>
<keyword evidence="4" id="KW-0812">Transmembrane</keyword>
<evidence type="ECO:0000313" key="6">
    <source>
        <dbReference type="Proteomes" id="UP001195914"/>
    </source>
</evidence>
<protein>
    <submittedName>
        <fullName evidence="5">Uncharacterized protein</fullName>
    </submittedName>
</protein>
<keyword evidence="3" id="KW-0560">Oxidoreductase</keyword>